<dbReference type="RefSeq" id="XP_053026130.1">
    <property type="nucleotide sequence ID" value="XM_053162187.1"/>
</dbReference>
<protein>
    <submittedName>
        <fullName evidence="2">Uncharacterized protein</fullName>
    </submittedName>
</protein>
<feature type="region of interest" description="Disordered" evidence="1">
    <location>
        <begin position="1"/>
        <end position="71"/>
    </location>
</feature>
<evidence type="ECO:0000313" key="2">
    <source>
        <dbReference type="EMBL" id="WAQ90575.1"/>
    </source>
</evidence>
<name>A0ABY7D3J7_9BASI</name>
<feature type="compositionally biased region" description="Polar residues" evidence="1">
    <location>
        <begin position="58"/>
        <end position="71"/>
    </location>
</feature>
<sequence length="108" mass="12157">MARKYDIFDQEGQEKKQKAKDSTSNENQADEMQVDGEATDTGDTSHPSAIDEADKPANNEQPAVSRSQRTTPIKVADLFVEGFMKLQKEYKADPLLTRFKLHMPINIS</sequence>
<feature type="compositionally biased region" description="Acidic residues" evidence="1">
    <location>
        <begin position="28"/>
        <end position="40"/>
    </location>
</feature>
<evidence type="ECO:0000256" key="1">
    <source>
        <dbReference type="SAM" id="MobiDB-lite"/>
    </source>
</evidence>
<organism evidence="2 3">
    <name type="scientific">Puccinia triticina</name>
    <dbReference type="NCBI Taxonomy" id="208348"/>
    <lineage>
        <taxon>Eukaryota</taxon>
        <taxon>Fungi</taxon>
        <taxon>Dikarya</taxon>
        <taxon>Basidiomycota</taxon>
        <taxon>Pucciniomycotina</taxon>
        <taxon>Pucciniomycetes</taxon>
        <taxon>Pucciniales</taxon>
        <taxon>Pucciniaceae</taxon>
        <taxon>Puccinia</taxon>
    </lineage>
</organism>
<reference evidence="2" key="1">
    <citation type="submission" date="2022-10" db="EMBL/GenBank/DDBJ databases">
        <title>Puccinia triticina Genome sequencing and assembly.</title>
        <authorList>
            <person name="Li C."/>
        </authorList>
    </citation>
    <scope>NUCLEOTIDE SEQUENCE</scope>
    <source>
        <strain evidence="2">Pt15</strain>
    </source>
</reference>
<accession>A0ABY7D3J7</accession>
<evidence type="ECO:0000313" key="3">
    <source>
        <dbReference type="Proteomes" id="UP001164743"/>
    </source>
</evidence>
<gene>
    <name evidence="2" type="ORF">PtA15_12A565</name>
</gene>
<dbReference type="EMBL" id="CP110432">
    <property type="protein sequence ID" value="WAQ90575.1"/>
    <property type="molecule type" value="Genomic_DNA"/>
</dbReference>
<keyword evidence="3" id="KW-1185">Reference proteome</keyword>
<feature type="compositionally biased region" description="Basic and acidic residues" evidence="1">
    <location>
        <begin position="1"/>
        <end position="23"/>
    </location>
</feature>
<proteinExistence type="predicted"/>
<dbReference type="GeneID" id="77803082"/>
<dbReference type="Proteomes" id="UP001164743">
    <property type="component" value="Chromosome 12A"/>
</dbReference>